<evidence type="ECO:0000256" key="3">
    <source>
        <dbReference type="ARBA" id="ARBA00023134"/>
    </source>
</evidence>
<accession>A0A371CAY3</accession>
<evidence type="ECO:0000313" key="8">
    <source>
        <dbReference type="Proteomes" id="UP000256601"/>
    </source>
</evidence>
<gene>
    <name evidence="7" type="ORF">B0I71DRAFT_139117</name>
</gene>
<dbReference type="VEuPathDB" id="FungiDB:YALI0_E11803g"/>
<dbReference type="SMART" id="SM00175">
    <property type="entry name" value="RAB"/>
    <property type="match status" value="1"/>
</dbReference>
<dbReference type="SMART" id="SM00178">
    <property type="entry name" value="SAR"/>
    <property type="match status" value="1"/>
</dbReference>
<dbReference type="PRINTS" id="PR00328">
    <property type="entry name" value="SAR1GTPBP"/>
</dbReference>
<feature type="binding site" evidence="4">
    <location>
        <position position="73"/>
    </location>
    <ligand>
        <name>GTP</name>
        <dbReference type="ChEBI" id="CHEBI:37565"/>
    </ligand>
</feature>
<dbReference type="Pfam" id="PF00025">
    <property type="entry name" value="Arf"/>
    <property type="match status" value="1"/>
</dbReference>
<dbReference type="PANTHER" id="PTHR45732">
    <property type="entry name" value="ADP-RIBOSYLATION FACTOR-LIKE PROTEIN 8"/>
    <property type="match status" value="1"/>
</dbReference>
<dbReference type="GO" id="GO:0098852">
    <property type="term" value="C:lytic vacuole membrane"/>
    <property type="evidence" value="ECO:0007669"/>
    <property type="project" value="TreeGrafter"/>
</dbReference>
<dbReference type="GO" id="GO:0046872">
    <property type="term" value="F:metal ion binding"/>
    <property type="evidence" value="ECO:0007669"/>
    <property type="project" value="UniProtKB-KW"/>
</dbReference>
<organism evidence="7 8">
    <name type="scientific">Yarrowia lipolytica</name>
    <name type="common">Candida lipolytica</name>
    <dbReference type="NCBI Taxonomy" id="4952"/>
    <lineage>
        <taxon>Eukaryota</taxon>
        <taxon>Fungi</taxon>
        <taxon>Dikarya</taxon>
        <taxon>Ascomycota</taxon>
        <taxon>Saccharomycotina</taxon>
        <taxon>Dipodascomycetes</taxon>
        <taxon>Dipodascales</taxon>
        <taxon>Dipodascales incertae sedis</taxon>
        <taxon>Yarrowia</taxon>
    </lineage>
</organism>
<dbReference type="CDD" id="cd04159">
    <property type="entry name" value="Arl10_like"/>
    <property type="match status" value="1"/>
</dbReference>
<dbReference type="SUPFAM" id="SSF52540">
    <property type="entry name" value="P-loop containing nucleoside triphosphate hydrolases"/>
    <property type="match status" value="1"/>
</dbReference>
<evidence type="ECO:0000313" key="7">
    <source>
        <dbReference type="EMBL" id="RDW27457.1"/>
    </source>
</evidence>
<feature type="binding site" evidence="4">
    <location>
        <begin position="26"/>
        <end position="33"/>
    </location>
    <ligand>
        <name>GTP</name>
        <dbReference type="ChEBI" id="CHEBI:37565"/>
    </ligand>
</feature>
<dbReference type="GO" id="GO:0005525">
    <property type="term" value="F:GTP binding"/>
    <property type="evidence" value="ECO:0007669"/>
    <property type="project" value="UniProtKB-KW"/>
</dbReference>
<sequence length="182" mass="20431">MEWFKNIYEWLLSLFWSTELDITLLGLQNAGKTSLLKAICGSDFTPDSIPTVGFAMKRVKVGRVTLKCWDLGGQPRFRSMWERYCRGVNAVVFILDSADPSTFDTAKTELHSLLEKESMEGIPLLVLGNKNDIADAIPVDKVIQTLGLKEITDREVSCYSISVKEANNLSAVLKWLIANRKT</sequence>
<name>A0A371CAY3_YARLL</name>
<dbReference type="PROSITE" id="PS51419">
    <property type="entry name" value="RAB"/>
    <property type="match status" value="1"/>
</dbReference>
<evidence type="ECO:0000256" key="4">
    <source>
        <dbReference type="PIRSR" id="PIRSR606689-1"/>
    </source>
</evidence>
<dbReference type="AlphaFoldDB" id="A0A371CAY3"/>
<proteinExistence type="inferred from homology"/>
<keyword evidence="5" id="KW-0479">Metal-binding</keyword>
<evidence type="ECO:0000256" key="5">
    <source>
        <dbReference type="PIRSR" id="PIRSR606689-2"/>
    </source>
</evidence>
<dbReference type="InterPro" id="IPR027417">
    <property type="entry name" value="P-loop_NTPase"/>
</dbReference>
<dbReference type="OrthoDB" id="2011769at2759"/>
<dbReference type="OMA" id="FRNMWER"/>
<dbReference type="InterPro" id="IPR005225">
    <property type="entry name" value="Small_GTP-bd"/>
</dbReference>
<dbReference type="EMBL" id="KZ858962">
    <property type="protein sequence ID" value="RDW27457.1"/>
    <property type="molecule type" value="Genomic_DNA"/>
</dbReference>
<dbReference type="InterPro" id="IPR006689">
    <property type="entry name" value="Small_GTPase_ARF/SAR"/>
</dbReference>
<reference evidence="7 8" key="1">
    <citation type="submission" date="2018-07" db="EMBL/GenBank/DDBJ databases">
        <title>Draft Genome Assemblies for Five Robust Yarrowia lipolytica Strains Exhibiting High Lipid Production and Pentose Sugar Utilization and Sugar Alcohol Secretion from Undetoxified Lignocellulosic Biomass Hydrolysates.</title>
        <authorList>
            <consortium name="DOE Joint Genome Institute"/>
            <person name="Walker C."/>
            <person name="Ryu S."/>
            <person name="Na H."/>
            <person name="Zane M."/>
            <person name="LaButti K."/>
            <person name="Lipzen A."/>
            <person name="Haridas S."/>
            <person name="Barry K."/>
            <person name="Grigoriev I.V."/>
            <person name="Quarterman J."/>
            <person name="Slininger P."/>
            <person name="Dien B."/>
            <person name="Trinh C.T."/>
        </authorList>
    </citation>
    <scope>NUCLEOTIDE SEQUENCE [LARGE SCALE GENOMIC DNA]</scope>
    <source>
        <strain evidence="7 8">YB392</strain>
    </source>
</reference>
<dbReference type="Proteomes" id="UP000256601">
    <property type="component" value="Unassembled WGS sequence"/>
</dbReference>
<dbReference type="InterPro" id="IPR044154">
    <property type="entry name" value="Arl8a/8b"/>
</dbReference>
<feature type="binding site" evidence="4">
    <location>
        <begin position="129"/>
        <end position="132"/>
    </location>
    <ligand>
        <name>GTP</name>
        <dbReference type="ChEBI" id="CHEBI:37565"/>
    </ligand>
</feature>
<dbReference type="PROSITE" id="PS51417">
    <property type="entry name" value="ARF"/>
    <property type="match status" value="1"/>
</dbReference>
<feature type="binding site" evidence="5">
    <location>
        <position position="33"/>
    </location>
    <ligand>
        <name>Mg(2+)</name>
        <dbReference type="ChEBI" id="CHEBI:18420"/>
    </ligand>
</feature>
<evidence type="ECO:0000256" key="1">
    <source>
        <dbReference type="ARBA" id="ARBA00010290"/>
    </source>
</evidence>
<evidence type="ECO:0000256" key="2">
    <source>
        <dbReference type="ARBA" id="ARBA00022741"/>
    </source>
</evidence>
<keyword evidence="3 4" id="KW-0342">GTP-binding</keyword>
<dbReference type="NCBIfam" id="TIGR00231">
    <property type="entry name" value="small_GTP"/>
    <property type="match status" value="1"/>
</dbReference>
<keyword evidence="2 4" id="KW-0547">Nucleotide-binding</keyword>
<dbReference type="VEuPathDB" id="FungiDB:YALI1_E14584g"/>
<feature type="binding site" evidence="5">
    <location>
        <position position="51"/>
    </location>
    <ligand>
        <name>Mg(2+)</name>
        <dbReference type="ChEBI" id="CHEBI:18420"/>
    </ligand>
</feature>
<dbReference type="GO" id="GO:0003924">
    <property type="term" value="F:GTPase activity"/>
    <property type="evidence" value="ECO:0007669"/>
    <property type="project" value="InterPro"/>
</dbReference>
<protein>
    <submittedName>
        <fullName evidence="7">ADP-ribosylation factor family-domain-containing protein</fullName>
    </submittedName>
</protein>
<dbReference type="Gene3D" id="3.40.50.300">
    <property type="entry name" value="P-loop containing nucleotide triphosphate hydrolases"/>
    <property type="match status" value="1"/>
</dbReference>
<dbReference type="SMART" id="SM00177">
    <property type="entry name" value="ARF"/>
    <property type="match status" value="1"/>
</dbReference>
<evidence type="ECO:0000256" key="6">
    <source>
        <dbReference type="RuleBase" id="RU003925"/>
    </source>
</evidence>
<dbReference type="FunFam" id="3.40.50.300:FF:001120">
    <property type="entry name" value="ADP-ribosylation factor family"/>
    <property type="match status" value="1"/>
</dbReference>
<keyword evidence="5" id="KW-0460">Magnesium</keyword>
<comment type="similarity">
    <text evidence="1 6">Belongs to the small GTPase superfamily. Arf family.</text>
</comment>
<dbReference type="GO" id="GO:0015031">
    <property type="term" value="P:protein transport"/>
    <property type="evidence" value="ECO:0007669"/>
    <property type="project" value="InterPro"/>
</dbReference>
<dbReference type="PANTHER" id="PTHR45732:SF7">
    <property type="entry name" value="ADP-RIBOSYLATION FACTOR-LIKE PROTEIN 8"/>
    <property type="match status" value="1"/>
</dbReference>